<proteinExistence type="predicted"/>
<dbReference type="Proteomes" id="UP000815677">
    <property type="component" value="Unassembled WGS sequence"/>
</dbReference>
<accession>A0ABQ0L3F0</accession>
<name>A0ABQ0L3F0_MYCCL</name>
<reference evidence="1" key="1">
    <citation type="submission" date="2014-09" db="EMBL/GenBank/DDBJ databases">
        <title>Genome sequence of the luminous mushroom Mycena chlorophos for searching fungal bioluminescence genes.</title>
        <authorList>
            <person name="Tanaka Y."/>
            <person name="Kasuga D."/>
            <person name="Oba Y."/>
            <person name="Hase S."/>
            <person name="Sato K."/>
            <person name="Oba Y."/>
            <person name="Sakakibara Y."/>
        </authorList>
    </citation>
    <scope>NUCLEOTIDE SEQUENCE</scope>
</reference>
<keyword evidence="2" id="KW-1185">Reference proteome</keyword>
<evidence type="ECO:0000313" key="2">
    <source>
        <dbReference type="Proteomes" id="UP000815677"/>
    </source>
</evidence>
<protein>
    <submittedName>
        <fullName evidence="1">Uncharacterized protein</fullName>
    </submittedName>
</protein>
<dbReference type="EMBL" id="DF841693">
    <property type="protein sequence ID" value="GAT45674.1"/>
    <property type="molecule type" value="Genomic_DNA"/>
</dbReference>
<gene>
    <name evidence="1" type="ORF">MCHLO_03239</name>
</gene>
<evidence type="ECO:0000313" key="1">
    <source>
        <dbReference type="EMBL" id="GAT45674.1"/>
    </source>
</evidence>
<sequence>MDLWMSLAENPDRLVQVMGIPLGESRRYRGGIRPGTVRPTTQRPSARRETKHEASHHVTAAAITASGLNFFRTVRSLSRTTTSVACQVHERRHCGLSTRDDRGTEGPLSDWDGDDWTCKRGSKTI</sequence>
<organism evidence="1 2">
    <name type="scientific">Mycena chlorophos</name>
    <name type="common">Agaric fungus</name>
    <name type="synonym">Agaricus chlorophos</name>
    <dbReference type="NCBI Taxonomy" id="658473"/>
    <lineage>
        <taxon>Eukaryota</taxon>
        <taxon>Fungi</taxon>
        <taxon>Dikarya</taxon>
        <taxon>Basidiomycota</taxon>
        <taxon>Agaricomycotina</taxon>
        <taxon>Agaricomycetes</taxon>
        <taxon>Agaricomycetidae</taxon>
        <taxon>Agaricales</taxon>
        <taxon>Marasmiineae</taxon>
        <taxon>Mycenaceae</taxon>
        <taxon>Mycena</taxon>
    </lineage>
</organism>